<dbReference type="Proteomes" id="UP000011074">
    <property type="component" value="Chromosome"/>
</dbReference>
<dbReference type="GeneID" id="66853068"/>
<evidence type="ECO:0000313" key="2">
    <source>
        <dbReference type="Proteomes" id="UP000011074"/>
    </source>
</evidence>
<reference evidence="1" key="2">
    <citation type="submission" date="2020-01" db="EMBL/GenBank/DDBJ databases">
        <authorList>
            <person name="Algora L."/>
            <person name="Schniete J.K."/>
            <person name="MacFadyen A."/>
            <person name="Hoskisson P.A."/>
            <person name="Hunter I.S."/>
            <person name="Herron P.R."/>
        </authorList>
    </citation>
    <scope>NUCLEOTIDE SEQUENCE</scope>
    <source>
        <strain evidence="1">ATCC 10970</strain>
    </source>
</reference>
<gene>
    <name evidence="1" type="ORF">SRIM_004025</name>
</gene>
<accession>A0A8A1UG29</accession>
<protein>
    <submittedName>
        <fullName evidence="1">Uncharacterized protein</fullName>
    </submittedName>
</protein>
<dbReference type="AlphaFoldDB" id="A0A8A1UG29"/>
<dbReference type="EMBL" id="CP048261">
    <property type="protein sequence ID" value="QST79453.1"/>
    <property type="molecule type" value="Genomic_DNA"/>
</dbReference>
<sequence>MHQLHGGPGGRWVDGVAQELELLPPGGHLRVRPFTAVDPALARRAARQAARLRGG</sequence>
<evidence type="ECO:0000313" key="1">
    <source>
        <dbReference type="EMBL" id="QST79453.1"/>
    </source>
</evidence>
<proteinExistence type="predicted"/>
<reference evidence="1" key="1">
    <citation type="submission" date="2012-12" db="EMBL/GenBank/DDBJ databases">
        <authorList>
            <person name="Pethick F.E."/>
            <person name="MacFadyen A.C."/>
            <person name="Tang Z."/>
            <person name="Sangal V."/>
            <person name="Tze-Tze L."/>
            <person name="Chu J."/>
            <person name="Guo M."/>
            <person name="Kirby R."/>
            <person name="Hoskisson P.A."/>
            <person name="Herron P.R."/>
            <person name="Hunter I.S."/>
        </authorList>
    </citation>
    <scope>NUCLEOTIDE SEQUENCE</scope>
    <source>
        <strain evidence="1">ATCC 10970</strain>
    </source>
</reference>
<name>A0A8A1UG29_STRR1</name>
<organism evidence="1 2">
    <name type="scientific">Streptomyces rimosus subsp. rimosus (strain ATCC 10970 / DSM 40260 / JCM 4667 / NRRL 2234)</name>
    <dbReference type="NCBI Taxonomy" id="1265868"/>
    <lineage>
        <taxon>Bacteria</taxon>
        <taxon>Bacillati</taxon>
        <taxon>Actinomycetota</taxon>
        <taxon>Actinomycetes</taxon>
        <taxon>Kitasatosporales</taxon>
        <taxon>Streptomycetaceae</taxon>
        <taxon>Streptomyces</taxon>
    </lineage>
</organism>
<dbReference type="RefSeq" id="WP_156100330.1">
    <property type="nucleotide sequence ID" value="NZ_CP048261.1"/>
</dbReference>
<reference evidence="1" key="3">
    <citation type="journal article" date="2021" name="bioRxiv">
        <title>Bilateral symmetry of linear streptomycete chromosomes.</title>
        <authorList>
            <person name="Algora-Gallardo L."/>
            <person name="Schniete J.K."/>
            <person name="Mark D.R."/>
            <person name="Hunter I.S."/>
            <person name="Herron P.R."/>
        </authorList>
    </citation>
    <scope>NUCLEOTIDE SEQUENCE</scope>
    <source>
        <strain evidence="1">ATCC 10970</strain>
    </source>
</reference>